<comment type="caution">
    <text evidence="10">The sequence shown here is derived from an EMBL/GenBank/DDBJ whole genome shotgun (WGS) entry which is preliminary data.</text>
</comment>
<evidence type="ECO:0000256" key="2">
    <source>
        <dbReference type="ARBA" id="ARBA00009261"/>
    </source>
</evidence>
<dbReference type="InterPro" id="IPR001463">
    <property type="entry name" value="Na/Ala_symport"/>
</dbReference>
<feature type="transmembrane region" description="Helical" evidence="9">
    <location>
        <begin position="299"/>
        <end position="323"/>
    </location>
</feature>
<evidence type="ECO:0000256" key="3">
    <source>
        <dbReference type="ARBA" id="ARBA00022448"/>
    </source>
</evidence>
<evidence type="ECO:0000313" key="11">
    <source>
        <dbReference type="Proteomes" id="UP000233248"/>
    </source>
</evidence>
<organism evidence="10 11">
    <name type="scientific">Malaciobacter halophilus</name>
    <dbReference type="NCBI Taxonomy" id="197482"/>
    <lineage>
        <taxon>Bacteria</taxon>
        <taxon>Pseudomonadati</taxon>
        <taxon>Campylobacterota</taxon>
        <taxon>Epsilonproteobacteria</taxon>
        <taxon>Campylobacterales</taxon>
        <taxon>Arcobacteraceae</taxon>
        <taxon>Malaciobacter</taxon>
    </lineage>
</organism>
<dbReference type="PROSITE" id="PS00873">
    <property type="entry name" value="NA_ALANINE_SYMP"/>
    <property type="match status" value="1"/>
</dbReference>
<evidence type="ECO:0000256" key="7">
    <source>
        <dbReference type="ARBA" id="ARBA00022989"/>
    </source>
</evidence>
<feature type="transmembrane region" description="Helical" evidence="9">
    <location>
        <begin position="12"/>
        <end position="30"/>
    </location>
</feature>
<feature type="transmembrane region" description="Helical" evidence="9">
    <location>
        <begin position="206"/>
        <end position="227"/>
    </location>
</feature>
<feature type="transmembrane region" description="Helical" evidence="9">
    <location>
        <begin position="382"/>
        <end position="401"/>
    </location>
</feature>
<reference evidence="10 11" key="1">
    <citation type="submission" date="2017-09" db="EMBL/GenBank/DDBJ databases">
        <title>Genomics of the genus Arcobacter.</title>
        <authorList>
            <person name="Perez-Cataluna A."/>
            <person name="Figueras M.J."/>
            <person name="Salas-Masso N."/>
        </authorList>
    </citation>
    <scope>NUCLEOTIDE SEQUENCE [LARGE SCALE GENOMIC DNA]</scope>
    <source>
        <strain evidence="10 11">DSM 18005</strain>
    </source>
</reference>
<dbReference type="EMBL" id="NXIF01000034">
    <property type="protein sequence ID" value="PKI80478.1"/>
    <property type="molecule type" value="Genomic_DNA"/>
</dbReference>
<evidence type="ECO:0000256" key="8">
    <source>
        <dbReference type="ARBA" id="ARBA00023136"/>
    </source>
</evidence>
<feature type="transmembrane region" description="Helical" evidence="9">
    <location>
        <begin position="233"/>
        <end position="260"/>
    </location>
</feature>
<evidence type="ECO:0000256" key="9">
    <source>
        <dbReference type="RuleBase" id="RU363064"/>
    </source>
</evidence>
<evidence type="ECO:0000313" key="10">
    <source>
        <dbReference type="EMBL" id="PKI80478.1"/>
    </source>
</evidence>
<dbReference type="KEGG" id="ahs:AHALO_0222"/>
<dbReference type="FunFam" id="1.20.1740.10:FF:000004">
    <property type="entry name" value="Sodium:alanine symporter family protein"/>
    <property type="match status" value="1"/>
</dbReference>
<feature type="transmembrane region" description="Helical" evidence="9">
    <location>
        <begin position="179"/>
        <end position="197"/>
    </location>
</feature>
<dbReference type="Proteomes" id="UP000233248">
    <property type="component" value="Unassembled WGS sequence"/>
</dbReference>
<evidence type="ECO:0000256" key="1">
    <source>
        <dbReference type="ARBA" id="ARBA00004651"/>
    </source>
</evidence>
<protein>
    <submittedName>
        <fullName evidence="10">Sodium:alanine symporter family protein</fullName>
    </submittedName>
</protein>
<feature type="transmembrane region" description="Helical" evidence="9">
    <location>
        <begin position="77"/>
        <end position="108"/>
    </location>
</feature>
<dbReference type="PRINTS" id="PR00175">
    <property type="entry name" value="NAALASMPORT"/>
</dbReference>
<keyword evidence="6 9" id="KW-0769">Symport</keyword>
<keyword evidence="4 9" id="KW-1003">Cell membrane</keyword>
<name>A0A2N1J1Q2_9BACT</name>
<dbReference type="Gene3D" id="1.20.1740.10">
    <property type="entry name" value="Amino acid/polyamine transporter I"/>
    <property type="match status" value="1"/>
</dbReference>
<keyword evidence="11" id="KW-1185">Reference proteome</keyword>
<proteinExistence type="inferred from homology"/>
<comment type="subcellular location">
    <subcellularLocation>
        <location evidence="1 9">Cell membrane</location>
        <topology evidence="1 9">Multi-pass membrane protein</topology>
    </subcellularLocation>
</comment>
<gene>
    <name evidence="10" type="ORF">CP960_09335</name>
</gene>
<dbReference type="PANTHER" id="PTHR30330:SF1">
    <property type="entry name" value="AMINO-ACID CARRIER PROTEIN ALST"/>
    <property type="match status" value="1"/>
</dbReference>
<keyword evidence="3 9" id="KW-0813">Transport</keyword>
<evidence type="ECO:0000256" key="5">
    <source>
        <dbReference type="ARBA" id="ARBA00022692"/>
    </source>
</evidence>
<sequence>MNMIIDFLNNIFWGYILIYGLLAVGVFFTIKLKFIQFVHFKEMFKSVFDKDETDESGISPFQALTISLASRVGTGNLAGVAVALFLGGAGAIFWMWIVALVGMATAYAESTLAQLYKIKDENDQYRGGPAFYIAKGLKSPLLAAIFSISLILAFGLVFNAVQANSIAGAVNAAFGIDKLYVGLTIAAVAALVIFGGIKGIAKVAEVVVPFMAIIYLLLAVFTMIINYEAVPGILALIVKSAFGLEEAVGGVTGGILAALLNGVKRGLFSNEAGMGSAPNIAAVATPTPHHPSSQGFVQALGVFIDTILICTATAVMILLAGVLDPESGVKGIELTQLALSTHIGDAGIYFIAIAILFFAFTSIIGNYSYAENALTYLGAGNKLGVTILRIATIGMVIWGSHEKVQTVFNAADASMGLMATINLVAIVLLSGTVVKLTKDYLEQREQGKDPTFEAKYYPELKDKIDTTIWTK</sequence>
<dbReference type="RefSeq" id="WP_101185151.1">
    <property type="nucleotide sequence ID" value="NZ_CP031218.1"/>
</dbReference>
<dbReference type="GO" id="GO:0005886">
    <property type="term" value="C:plasma membrane"/>
    <property type="evidence" value="ECO:0007669"/>
    <property type="project" value="UniProtKB-SubCell"/>
</dbReference>
<accession>A0A2N1J1Q2</accession>
<feature type="transmembrane region" description="Helical" evidence="9">
    <location>
        <begin position="413"/>
        <end position="434"/>
    </location>
</feature>
<dbReference type="PANTHER" id="PTHR30330">
    <property type="entry name" value="AGSS FAMILY TRANSPORTER, SODIUM-ALANINE"/>
    <property type="match status" value="1"/>
</dbReference>
<comment type="similarity">
    <text evidence="2 9">Belongs to the alanine or glycine:cation symporter (AGCS) (TC 2.A.25) family.</text>
</comment>
<feature type="transmembrane region" description="Helical" evidence="9">
    <location>
        <begin position="141"/>
        <end position="159"/>
    </location>
</feature>
<evidence type="ECO:0000256" key="4">
    <source>
        <dbReference type="ARBA" id="ARBA00022475"/>
    </source>
</evidence>
<feature type="transmembrane region" description="Helical" evidence="9">
    <location>
        <begin position="346"/>
        <end position="370"/>
    </location>
</feature>
<dbReference type="NCBIfam" id="TIGR00835">
    <property type="entry name" value="agcS"/>
    <property type="match status" value="1"/>
</dbReference>
<evidence type="ECO:0000256" key="6">
    <source>
        <dbReference type="ARBA" id="ARBA00022847"/>
    </source>
</evidence>
<dbReference type="OrthoDB" id="9806926at2"/>
<dbReference type="AlphaFoldDB" id="A0A2N1J1Q2"/>
<keyword evidence="7 9" id="KW-1133">Transmembrane helix</keyword>
<keyword evidence="8 9" id="KW-0472">Membrane</keyword>
<dbReference type="GO" id="GO:0005283">
    <property type="term" value="F:amino acid:sodium symporter activity"/>
    <property type="evidence" value="ECO:0007669"/>
    <property type="project" value="InterPro"/>
</dbReference>
<dbReference type="Pfam" id="PF01235">
    <property type="entry name" value="Na_Ala_symp"/>
    <property type="match status" value="1"/>
</dbReference>
<keyword evidence="5 9" id="KW-0812">Transmembrane</keyword>